<evidence type="ECO:0000313" key="3">
    <source>
        <dbReference type="EMBL" id="MER2286679.1"/>
    </source>
</evidence>
<dbReference type="PANTHER" id="PTHR39206">
    <property type="entry name" value="SLL8004 PROTEIN"/>
    <property type="match status" value="1"/>
</dbReference>
<dbReference type="RefSeq" id="WP_230367430.1">
    <property type="nucleotide sequence ID" value="NZ_JAJALK010000012.1"/>
</dbReference>
<gene>
    <name evidence="3" type="ORF">ABS770_00285</name>
    <name evidence="2" type="ORF">QO001_004856</name>
</gene>
<evidence type="ECO:0000313" key="5">
    <source>
        <dbReference type="Proteomes" id="UP001432995"/>
    </source>
</evidence>
<keyword evidence="5" id="KW-1185">Reference proteome</keyword>
<sequence length="221" mass="23947">MTPQLWVFAGPNGAGKSTLARRYACGRIEVVSPDDIAREIARGRGGDPSVAARAGRLAIERRQALRDAHQSFGIETTLAGCSERAFMAETRDHGFKVNLVFVGIGSIIQSRSRVAERVKRGGHPVPAADLERRFARSMAHLPDAMRIAQLSLVFDNSGKRCRLILSRENDHTKLVSRSLPHGARAAIPVALRQSPAEETLDDAYGDAGSQSDPFDGGPPER</sequence>
<dbReference type="SUPFAM" id="SSF52540">
    <property type="entry name" value="P-loop containing nucleoside triphosphate hydrolases"/>
    <property type="match status" value="1"/>
</dbReference>
<reference evidence="3" key="2">
    <citation type="submission" date="2024-06" db="EMBL/GenBank/DDBJ databases">
        <authorList>
            <person name="Campbell A.G."/>
        </authorList>
    </citation>
    <scope>NUCLEOTIDE SEQUENCE</scope>
    <source>
        <strain evidence="3">EM17</strain>
    </source>
</reference>
<dbReference type="Proteomes" id="UP001223420">
    <property type="component" value="Unassembled WGS sequence"/>
</dbReference>
<dbReference type="Proteomes" id="UP001432995">
    <property type="component" value="Unassembled WGS sequence"/>
</dbReference>
<dbReference type="EMBL" id="JBELQD010000001">
    <property type="protein sequence ID" value="MER2286679.1"/>
    <property type="molecule type" value="Genomic_DNA"/>
</dbReference>
<dbReference type="Pfam" id="PF13671">
    <property type="entry name" value="AAA_33"/>
    <property type="match status" value="1"/>
</dbReference>
<dbReference type="AlphaFoldDB" id="A0AAJ1X005"/>
<evidence type="ECO:0000313" key="2">
    <source>
        <dbReference type="EMBL" id="MDQ0545908.1"/>
    </source>
</evidence>
<reference evidence="2" key="1">
    <citation type="submission" date="2023-07" db="EMBL/GenBank/DDBJ databases">
        <title>Genomic Encyclopedia of Type Strains, Phase IV (KMG-IV): sequencing the most valuable type-strain genomes for metagenomic binning, comparative biology and taxonomic classification.</title>
        <authorList>
            <person name="Goeker M."/>
        </authorList>
    </citation>
    <scope>NUCLEOTIDE SEQUENCE</scope>
    <source>
        <strain evidence="2">DSM 19569</strain>
    </source>
</reference>
<name>A0AAJ1X005_9HYPH</name>
<organism evidence="2 4">
    <name type="scientific">Methylobacterium brachiatum</name>
    <dbReference type="NCBI Taxonomy" id="269660"/>
    <lineage>
        <taxon>Bacteria</taxon>
        <taxon>Pseudomonadati</taxon>
        <taxon>Pseudomonadota</taxon>
        <taxon>Alphaproteobacteria</taxon>
        <taxon>Hyphomicrobiales</taxon>
        <taxon>Methylobacteriaceae</taxon>
        <taxon>Methylobacterium</taxon>
    </lineage>
</organism>
<accession>A0AAJ1X005</accession>
<comment type="caution">
    <text evidence="2">The sequence shown here is derived from an EMBL/GenBank/DDBJ whole genome shotgun (WGS) entry which is preliminary data.</text>
</comment>
<dbReference type="Gene3D" id="3.40.50.300">
    <property type="entry name" value="P-loop containing nucleotide triphosphate hydrolases"/>
    <property type="match status" value="1"/>
</dbReference>
<protein>
    <submittedName>
        <fullName evidence="3">AAA family ATPase</fullName>
    </submittedName>
    <submittedName>
        <fullName evidence="2">ABC-type ATPase</fullName>
    </submittedName>
</protein>
<proteinExistence type="predicted"/>
<evidence type="ECO:0000256" key="1">
    <source>
        <dbReference type="SAM" id="MobiDB-lite"/>
    </source>
</evidence>
<dbReference type="EMBL" id="JAUSWL010000011">
    <property type="protein sequence ID" value="MDQ0545908.1"/>
    <property type="molecule type" value="Genomic_DNA"/>
</dbReference>
<feature type="region of interest" description="Disordered" evidence="1">
    <location>
        <begin position="190"/>
        <end position="221"/>
    </location>
</feature>
<dbReference type="PANTHER" id="PTHR39206:SF1">
    <property type="entry name" value="SLL8004 PROTEIN"/>
    <property type="match status" value="1"/>
</dbReference>
<evidence type="ECO:0000313" key="4">
    <source>
        <dbReference type="Proteomes" id="UP001223420"/>
    </source>
</evidence>
<dbReference type="InterPro" id="IPR027417">
    <property type="entry name" value="P-loop_NTPase"/>
</dbReference>